<dbReference type="NCBIfam" id="TIGR01863">
    <property type="entry name" value="cas_Csd1"/>
    <property type="match status" value="1"/>
</dbReference>
<feature type="region of interest" description="Disordered" evidence="1">
    <location>
        <begin position="301"/>
        <end position="320"/>
    </location>
</feature>
<organism evidence="2 3">
    <name type="scientific">Paenibacillus oryzae</name>
    <dbReference type="NCBI Taxonomy" id="1844972"/>
    <lineage>
        <taxon>Bacteria</taxon>
        <taxon>Bacillati</taxon>
        <taxon>Bacillota</taxon>
        <taxon>Bacilli</taxon>
        <taxon>Bacillales</taxon>
        <taxon>Paenibacillaceae</taxon>
        <taxon>Paenibacillus</taxon>
    </lineage>
</organism>
<dbReference type="CDD" id="cd09757">
    <property type="entry name" value="Cas8c_I-C"/>
    <property type="match status" value="1"/>
</dbReference>
<evidence type="ECO:0000256" key="1">
    <source>
        <dbReference type="SAM" id="MobiDB-lite"/>
    </source>
</evidence>
<reference evidence="2 3" key="1">
    <citation type="submission" date="2016-05" db="EMBL/GenBank/DDBJ databases">
        <title>Paenibacillus oryzae. sp. nov., isolated from the rice root.</title>
        <authorList>
            <person name="Zhang J."/>
            <person name="Zhang X."/>
        </authorList>
    </citation>
    <scope>NUCLEOTIDE SEQUENCE [LARGE SCALE GENOMIC DNA]</scope>
    <source>
        <strain evidence="2 3">1DrF-4</strain>
    </source>
</reference>
<keyword evidence="3" id="KW-1185">Reference proteome</keyword>
<evidence type="ECO:0000313" key="2">
    <source>
        <dbReference type="EMBL" id="OBR68969.1"/>
    </source>
</evidence>
<dbReference type="STRING" id="1844972.A7K91_15190"/>
<gene>
    <name evidence="2" type="ORF">A7K91_15190</name>
</gene>
<accession>A0A1A5YTT7</accession>
<evidence type="ECO:0000313" key="3">
    <source>
        <dbReference type="Proteomes" id="UP000092024"/>
    </source>
</evidence>
<feature type="compositionally biased region" description="Acidic residues" evidence="1">
    <location>
        <begin position="303"/>
        <end position="313"/>
    </location>
</feature>
<name>A0A1A5YTT7_9BACL</name>
<dbReference type="OrthoDB" id="9778918at2"/>
<proteinExistence type="predicted"/>
<sequence length="619" mass="69057">MILQALHAYYHLLLEQDGGDMPKEGYSAADVSFEIHVDTEGRIVDVVPYTNEKGKLVRRTYNVPEQEKRTVKITPYFLCDKAEYFFGKALGMRPACREAMQELWRKVLAQADSREQSPELMALTAFVEMEPEPLADQLERLLSEEMKASLTTGGLCVLKYAPTGRFLHDNRLLQAAWEKYLVSGQGDVASNDATQICLISGEAVPVSEIARLHPNIKNVIGAQSSGAAIVSFNKDSFVSFGREQSFNAPTSKKAADAYGYVLNKLLADPKHRVRMNDTTVVFWAESSVDHEQQFLASLMQEDRSEETDEEGPPDPESVRERVKSAVYRVRNGQEFRDTFTDLNPETTFYVLGLSPNAARLSIRFFYKGTLGEIGDRVWQHYKDLSLKGLDRTPTVRQLLKELAVGHDWSNIPPNMEGQMLRSILQGLPYSKAIFAQLINRIRADSDDPRKGLYKIGSIRAAMLKAYLLRASRSGKNGVKEGELSVAENKESTNVAYNLGRLFACLEKAQKDALGAGINATIRDRFWGAASASPASVFPRLLHLAQHHVSKDDKWGGYNNDLIGKVMVALPERLPRRLTLEEQGMFAIGYYHKREGFYTSSAKEAGEAGAAAEAVDEPQS</sequence>
<protein>
    <submittedName>
        <fullName evidence="2">Type I-C CRISPR-associated protein Cas8c/Csd1</fullName>
    </submittedName>
</protein>
<dbReference type="Pfam" id="PF09709">
    <property type="entry name" value="Cas_Csd1"/>
    <property type="match status" value="1"/>
</dbReference>
<dbReference type="AlphaFoldDB" id="A0A1A5YTT7"/>
<dbReference type="Proteomes" id="UP000092024">
    <property type="component" value="Unassembled WGS sequence"/>
</dbReference>
<comment type="caution">
    <text evidence="2">The sequence shown here is derived from an EMBL/GenBank/DDBJ whole genome shotgun (WGS) entry which is preliminary data.</text>
</comment>
<dbReference type="InterPro" id="IPR010144">
    <property type="entry name" value="CRISPR-assoc_prot_Csd1-typ"/>
</dbReference>
<dbReference type="RefSeq" id="WP_068678856.1">
    <property type="nucleotide sequence ID" value="NZ_LYPA01000023.1"/>
</dbReference>
<dbReference type="EMBL" id="LYPA01000023">
    <property type="protein sequence ID" value="OBR68969.1"/>
    <property type="molecule type" value="Genomic_DNA"/>
</dbReference>